<dbReference type="InterPro" id="IPR050826">
    <property type="entry name" value="Krueppel_C2H2_ZnFinger"/>
</dbReference>
<dbReference type="GO" id="GO:0010468">
    <property type="term" value="P:regulation of gene expression"/>
    <property type="evidence" value="ECO:0007669"/>
    <property type="project" value="UniProtKB-ARBA"/>
</dbReference>
<proteinExistence type="predicted"/>
<keyword evidence="5" id="KW-0862">Zinc</keyword>
<dbReference type="InterPro" id="IPR013087">
    <property type="entry name" value="Znf_C2H2_type"/>
</dbReference>
<sequence length="479" mass="54367">MQTNSDFTSSLGCSDCKIKFKSASSLLQHFAQHVSQETFRHGSNNSANCMAVPYRQKKKKAHTILERVLKRNSVLRHMTSANQCDPGPSFRNSDIVIGNLSSSSLNLQTSSPEHSQSEICDEESEIPNLELRENNSFVESCLFVSDRQNHVDSLNTSSASTSTDVPLFKCDFQKRIESCITKLVSKRESDIKLAKPIEETQNKIIVNGNFDKISLLPDEDFLENSKTFIKNGENSFNSLEFCLVSKGEGDENEKDLISEARFGEDANSKDYGKKIPRNASSRKQKMPKKVHYIENGELKDSDMEESTVSGNTTESSMSLKRKYQCNLCSKVFGWSTDLKRHILTHTGERPFKCKLCKATFTRNFLLQKHQSKIHKSQFGSPEDILIPVAHFSSREDILKFVENKMEQECMEVSAHTQVAVPIEDENKTNSSMQLELEYSGDKELVQSHSNNIHFKNENSDLRYNRISYEIISHEALNVL</sequence>
<feature type="domain" description="C2H2-type" evidence="9">
    <location>
        <begin position="11"/>
        <end position="38"/>
    </location>
</feature>
<reference evidence="10" key="1">
    <citation type="journal article" date="2023" name="IScience">
        <title>Live-bearing cockroach genome reveals convergent evolutionary mechanisms linked to viviparity in insects and beyond.</title>
        <authorList>
            <person name="Fouks B."/>
            <person name="Harrison M.C."/>
            <person name="Mikhailova A.A."/>
            <person name="Marchal E."/>
            <person name="English S."/>
            <person name="Carruthers M."/>
            <person name="Jennings E.C."/>
            <person name="Chiamaka E.L."/>
            <person name="Frigard R.A."/>
            <person name="Pippel M."/>
            <person name="Attardo G.M."/>
            <person name="Benoit J.B."/>
            <person name="Bornberg-Bauer E."/>
            <person name="Tobe S.S."/>
        </authorList>
    </citation>
    <scope>NUCLEOTIDE SEQUENCE</scope>
    <source>
        <strain evidence="10">Stay&amp;Tobe</strain>
    </source>
</reference>
<keyword evidence="3" id="KW-0677">Repeat</keyword>
<dbReference type="EMBL" id="JASPKZ010000037">
    <property type="protein sequence ID" value="KAJ9601049.1"/>
    <property type="molecule type" value="Genomic_DNA"/>
</dbReference>
<dbReference type="PROSITE" id="PS00028">
    <property type="entry name" value="ZINC_FINGER_C2H2_1"/>
    <property type="match status" value="3"/>
</dbReference>
<dbReference type="Gene3D" id="3.30.160.60">
    <property type="entry name" value="Classic Zinc Finger"/>
    <property type="match status" value="2"/>
</dbReference>
<evidence type="ECO:0000256" key="7">
    <source>
        <dbReference type="PROSITE-ProRule" id="PRU00042"/>
    </source>
</evidence>
<keyword evidence="11" id="KW-1185">Reference proteome</keyword>
<name>A0AAD8ET24_DIPPU</name>
<evidence type="ECO:0000313" key="11">
    <source>
        <dbReference type="Proteomes" id="UP001233999"/>
    </source>
</evidence>
<dbReference type="GO" id="GO:0005634">
    <property type="term" value="C:nucleus"/>
    <property type="evidence" value="ECO:0007669"/>
    <property type="project" value="UniProtKB-SubCell"/>
</dbReference>
<dbReference type="Proteomes" id="UP001233999">
    <property type="component" value="Unassembled WGS sequence"/>
</dbReference>
<dbReference type="FunFam" id="3.30.160.60:FF:000744">
    <property type="entry name" value="zinc finger E-box-binding homeobox 1"/>
    <property type="match status" value="1"/>
</dbReference>
<evidence type="ECO:0000256" key="4">
    <source>
        <dbReference type="ARBA" id="ARBA00022771"/>
    </source>
</evidence>
<dbReference type="InterPro" id="IPR036236">
    <property type="entry name" value="Znf_C2H2_sf"/>
</dbReference>
<dbReference type="SMART" id="SM00355">
    <property type="entry name" value="ZnF_C2H2"/>
    <property type="match status" value="3"/>
</dbReference>
<dbReference type="SUPFAM" id="SSF57667">
    <property type="entry name" value="beta-beta-alpha zinc fingers"/>
    <property type="match status" value="1"/>
</dbReference>
<evidence type="ECO:0000256" key="5">
    <source>
        <dbReference type="ARBA" id="ARBA00022833"/>
    </source>
</evidence>
<evidence type="ECO:0000256" key="6">
    <source>
        <dbReference type="ARBA" id="ARBA00023242"/>
    </source>
</evidence>
<keyword evidence="4 7" id="KW-0863">Zinc-finger</keyword>
<dbReference type="Pfam" id="PF00096">
    <property type="entry name" value="zf-C2H2"/>
    <property type="match status" value="2"/>
</dbReference>
<keyword evidence="2" id="KW-0479">Metal-binding</keyword>
<evidence type="ECO:0000313" key="10">
    <source>
        <dbReference type="EMBL" id="KAJ9601049.1"/>
    </source>
</evidence>
<feature type="domain" description="C2H2-type" evidence="9">
    <location>
        <begin position="323"/>
        <end position="350"/>
    </location>
</feature>
<reference evidence="10" key="2">
    <citation type="submission" date="2023-05" db="EMBL/GenBank/DDBJ databases">
        <authorList>
            <person name="Fouks B."/>
        </authorList>
    </citation>
    <scope>NUCLEOTIDE SEQUENCE</scope>
    <source>
        <strain evidence="10">Stay&amp;Tobe</strain>
        <tissue evidence="10">Testes</tissue>
    </source>
</reference>
<comment type="caution">
    <text evidence="10">The sequence shown here is derived from an EMBL/GenBank/DDBJ whole genome shotgun (WGS) entry which is preliminary data.</text>
</comment>
<dbReference type="AlphaFoldDB" id="A0AAD8ET24"/>
<gene>
    <name evidence="10" type="ORF">L9F63_000784</name>
</gene>
<evidence type="ECO:0000256" key="1">
    <source>
        <dbReference type="ARBA" id="ARBA00004123"/>
    </source>
</evidence>
<evidence type="ECO:0000256" key="3">
    <source>
        <dbReference type="ARBA" id="ARBA00022737"/>
    </source>
</evidence>
<dbReference type="GO" id="GO:0008270">
    <property type="term" value="F:zinc ion binding"/>
    <property type="evidence" value="ECO:0007669"/>
    <property type="project" value="UniProtKB-KW"/>
</dbReference>
<dbReference type="Pfam" id="PF12874">
    <property type="entry name" value="zf-met"/>
    <property type="match status" value="1"/>
</dbReference>
<keyword evidence="6" id="KW-0539">Nucleus</keyword>
<evidence type="ECO:0000256" key="8">
    <source>
        <dbReference type="SAM" id="MobiDB-lite"/>
    </source>
</evidence>
<feature type="compositionally biased region" description="Basic residues" evidence="8">
    <location>
        <begin position="274"/>
        <end position="287"/>
    </location>
</feature>
<dbReference type="PROSITE" id="PS50157">
    <property type="entry name" value="ZINC_FINGER_C2H2_2"/>
    <property type="match status" value="3"/>
</dbReference>
<evidence type="ECO:0000256" key="2">
    <source>
        <dbReference type="ARBA" id="ARBA00022723"/>
    </source>
</evidence>
<feature type="region of interest" description="Disordered" evidence="8">
    <location>
        <begin position="268"/>
        <end position="287"/>
    </location>
</feature>
<evidence type="ECO:0000259" key="9">
    <source>
        <dbReference type="PROSITE" id="PS50157"/>
    </source>
</evidence>
<organism evidence="10 11">
    <name type="scientific">Diploptera punctata</name>
    <name type="common">Pacific beetle cockroach</name>
    <dbReference type="NCBI Taxonomy" id="6984"/>
    <lineage>
        <taxon>Eukaryota</taxon>
        <taxon>Metazoa</taxon>
        <taxon>Ecdysozoa</taxon>
        <taxon>Arthropoda</taxon>
        <taxon>Hexapoda</taxon>
        <taxon>Insecta</taxon>
        <taxon>Pterygota</taxon>
        <taxon>Neoptera</taxon>
        <taxon>Polyneoptera</taxon>
        <taxon>Dictyoptera</taxon>
        <taxon>Blattodea</taxon>
        <taxon>Blaberoidea</taxon>
        <taxon>Blaberidae</taxon>
        <taxon>Diplopterinae</taxon>
        <taxon>Diploptera</taxon>
    </lineage>
</organism>
<accession>A0AAD8ET24</accession>
<comment type="subcellular location">
    <subcellularLocation>
        <location evidence="1">Nucleus</location>
    </subcellularLocation>
</comment>
<protein>
    <recommendedName>
        <fullName evidence="9">C2H2-type domain-containing protein</fullName>
    </recommendedName>
</protein>
<dbReference type="PANTHER" id="PTHR24377">
    <property type="entry name" value="IP01015P-RELATED"/>
    <property type="match status" value="1"/>
</dbReference>
<feature type="domain" description="C2H2-type" evidence="9">
    <location>
        <begin position="351"/>
        <end position="379"/>
    </location>
</feature>